<feature type="domain" description="SH3b" evidence="8">
    <location>
        <begin position="339"/>
        <end position="404"/>
    </location>
</feature>
<reference evidence="10" key="2">
    <citation type="journal article" date="2021" name="PeerJ">
        <title>Extensive microbial diversity within the chicken gut microbiome revealed by metagenomics and culture.</title>
        <authorList>
            <person name="Gilroy R."/>
            <person name="Ravi A."/>
            <person name="Getino M."/>
            <person name="Pursley I."/>
            <person name="Horton D.L."/>
            <person name="Alikhan N.F."/>
            <person name="Baker D."/>
            <person name="Gharbi K."/>
            <person name="Hall N."/>
            <person name="Watson M."/>
            <person name="Adriaenssens E.M."/>
            <person name="Foster-Nyarko E."/>
            <person name="Jarju S."/>
            <person name="Secka A."/>
            <person name="Antonio M."/>
            <person name="Oren A."/>
            <person name="Chaudhuri R.R."/>
            <person name="La Ragione R."/>
            <person name="Hildebrand F."/>
            <person name="Pallen M.J."/>
        </authorList>
    </citation>
    <scope>NUCLEOTIDE SEQUENCE</scope>
    <source>
        <strain evidence="10">ChiGjej3B3-7149</strain>
    </source>
</reference>
<dbReference type="SUPFAM" id="SSF53187">
    <property type="entry name" value="Zn-dependent exopeptidases"/>
    <property type="match status" value="1"/>
</dbReference>
<keyword evidence="6" id="KW-0482">Metalloprotease</keyword>
<comment type="cofactor">
    <cofactor evidence="1">
        <name>Zn(2+)</name>
        <dbReference type="ChEBI" id="CHEBI:29105"/>
    </cofactor>
</comment>
<dbReference type="GO" id="GO:0006508">
    <property type="term" value="P:proteolysis"/>
    <property type="evidence" value="ECO:0007669"/>
    <property type="project" value="UniProtKB-KW"/>
</dbReference>
<dbReference type="GO" id="GO:0004181">
    <property type="term" value="F:metallocarboxypeptidase activity"/>
    <property type="evidence" value="ECO:0007669"/>
    <property type="project" value="InterPro"/>
</dbReference>
<dbReference type="AlphaFoldDB" id="A0A9D1IZ03"/>
<evidence type="ECO:0000259" key="9">
    <source>
        <dbReference type="PROSITE" id="PS52035"/>
    </source>
</evidence>
<dbReference type="GO" id="GO:0008270">
    <property type="term" value="F:zinc ion binding"/>
    <property type="evidence" value="ECO:0007669"/>
    <property type="project" value="InterPro"/>
</dbReference>
<accession>A0A9D1IZ03</accession>
<reference evidence="10" key="1">
    <citation type="submission" date="2020-10" db="EMBL/GenBank/DDBJ databases">
        <authorList>
            <person name="Gilroy R."/>
        </authorList>
    </citation>
    <scope>NUCLEOTIDE SEQUENCE</scope>
    <source>
        <strain evidence="10">ChiGjej3B3-7149</strain>
    </source>
</reference>
<evidence type="ECO:0000256" key="2">
    <source>
        <dbReference type="ARBA" id="ARBA00005988"/>
    </source>
</evidence>
<gene>
    <name evidence="10" type="ORF">IAD36_05705</name>
</gene>
<dbReference type="Gene3D" id="3.40.630.10">
    <property type="entry name" value="Zn peptidases"/>
    <property type="match status" value="1"/>
</dbReference>
<dbReference type="SMART" id="SM00631">
    <property type="entry name" value="Zn_pept"/>
    <property type="match status" value="1"/>
</dbReference>
<evidence type="ECO:0000256" key="4">
    <source>
        <dbReference type="ARBA" id="ARBA00022801"/>
    </source>
</evidence>
<evidence type="ECO:0000313" key="11">
    <source>
        <dbReference type="Proteomes" id="UP000824238"/>
    </source>
</evidence>
<evidence type="ECO:0000259" key="8">
    <source>
        <dbReference type="PROSITE" id="PS51781"/>
    </source>
</evidence>
<feature type="active site" description="Proton donor/acceptor" evidence="7">
    <location>
        <position position="742"/>
    </location>
</feature>
<dbReference type="PROSITE" id="PS51781">
    <property type="entry name" value="SH3B"/>
    <property type="match status" value="2"/>
</dbReference>
<dbReference type="InterPro" id="IPR039564">
    <property type="entry name" value="Peptidase_C39-like"/>
</dbReference>
<evidence type="ECO:0000256" key="1">
    <source>
        <dbReference type="ARBA" id="ARBA00001947"/>
    </source>
</evidence>
<keyword evidence="5" id="KW-0862">Zinc</keyword>
<dbReference type="PANTHER" id="PTHR11705:SF143">
    <property type="entry name" value="SLL0236 PROTEIN"/>
    <property type="match status" value="1"/>
</dbReference>
<dbReference type="Pfam" id="PF00246">
    <property type="entry name" value="Peptidase_M14"/>
    <property type="match status" value="1"/>
</dbReference>
<dbReference type="PROSITE" id="PS52035">
    <property type="entry name" value="PEPTIDASE_M14"/>
    <property type="match status" value="1"/>
</dbReference>
<dbReference type="SMART" id="SM00287">
    <property type="entry name" value="SH3b"/>
    <property type="match status" value="2"/>
</dbReference>
<dbReference type="InterPro" id="IPR000834">
    <property type="entry name" value="Peptidase_M14"/>
</dbReference>
<name>A0A9D1IZ03_9FIRM</name>
<dbReference type="InterPro" id="IPR003646">
    <property type="entry name" value="SH3-like_bac-type"/>
</dbReference>
<dbReference type="Proteomes" id="UP000824238">
    <property type="component" value="Unassembled WGS sequence"/>
</dbReference>
<feature type="domain" description="Peptidase M14" evidence="9">
    <location>
        <begin position="487"/>
        <end position="772"/>
    </location>
</feature>
<dbReference type="Pfam" id="PF08239">
    <property type="entry name" value="SH3_3"/>
    <property type="match status" value="2"/>
</dbReference>
<keyword evidence="4" id="KW-0378">Hydrolase</keyword>
<evidence type="ECO:0000256" key="3">
    <source>
        <dbReference type="ARBA" id="ARBA00022670"/>
    </source>
</evidence>
<protein>
    <submittedName>
        <fullName evidence="10">SH3 domain-containing protein</fullName>
    </submittedName>
</protein>
<comment type="caution">
    <text evidence="10">The sequence shown here is derived from an EMBL/GenBank/DDBJ whole genome shotgun (WGS) entry which is preliminary data.</text>
</comment>
<proteinExistence type="inferred from homology"/>
<dbReference type="GO" id="GO:0005615">
    <property type="term" value="C:extracellular space"/>
    <property type="evidence" value="ECO:0007669"/>
    <property type="project" value="TreeGrafter"/>
</dbReference>
<keyword evidence="3" id="KW-0645">Protease</keyword>
<dbReference type="Gene3D" id="3.90.70.10">
    <property type="entry name" value="Cysteine proteinases"/>
    <property type="match status" value="1"/>
</dbReference>
<dbReference type="EMBL" id="DVHH01000141">
    <property type="protein sequence ID" value="HIR55071.1"/>
    <property type="molecule type" value="Genomic_DNA"/>
</dbReference>
<organism evidence="10 11">
    <name type="scientific">Candidatus Scatomorpha intestinigallinarum</name>
    <dbReference type="NCBI Taxonomy" id="2840923"/>
    <lineage>
        <taxon>Bacteria</taxon>
        <taxon>Bacillati</taxon>
        <taxon>Bacillota</taxon>
        <taxon>Clostridia</taxon>
        <taxon>Eubacteriales</taxon>
        <taxon>Candidatus Scatomorpha</taxon>
    </lineage>
</organism>
<evidence type="ECO:0000256" key="5">
    <source>
        <dbReference type="ARBA" id="ARBA00022833"/>
    </source>
</evidence>
<dbReference type="PRINTS" id="PR00765">
    <property type="entry name" value="CRBOXYPTASEA"/>
</dbReference>
<dbReference type="Pfam" id="PF13529">
    <property type="entry name" value="Peptidase_C39_2"/>
    <property type="match status" value="1"/>
</dbReference>
<evidence type="ECO:0000313" key="10">
    <source>
        <dbReference type="EMBL" id="HIR55071.1"/>
    </source>
</evidence>
<feature type="domain" description="SH3b" evidence="8">
    <location>
        <begin position="416"/>
        <end position="480"/>
    </location>
</feature>
<dbReference type="PANTHER" id="PTHR11705">
    <property type="entry name" value="PROTEASE FAMILY M14 CARBOXYPEPTIDASE A,B"/>
    <property type="match status" value="1"/>
</dbReference>
<comment type="similarity">
    <text evidence="2 7">Belongs to the peptidase M14 family.</text>
</comment>
<dbReference type="Gene3D" id="2.30.30.40">
    <property type="entry name" value="SH3 Domains"/>
    <property type="match status" value="2"/>
</dbReference>
<evidence type="ECO:0000256" key="7">
    <source>
        <dbReference type="PROSITE-ProRule" id="PRU01379"/>
    </source>
</evidence>
<evidence type="ECO:0000256" key="6">
    <source>
        <dbReference type="ARBA" id="ARBA00023049"/>
    </source>
</evidence>
<sequence length="776" mass="83346">MASFREVEYMDEPIPRRRRRRRRRRRGGLRTLLVLILLAAAVFAAYKLTNGFADLRLPVKVSLDNTNTEFDYDLDRLAGQIVPGMYVGDCGPLEAEELRECAKKNSEWADELEFMAEHISIYTEDAVKTALLGPEKTPFALLSAFCEPNSSGLDAEISVDEGEIPYLLQYDSRWCFHGYGSSFMGFTACGPTCLSMALIGLTGNTDYTPAYVADRAEAAGHYVPGAGTAWSLFTEGAAEFGLRGEAISAGRRELSRLLDEGSIVVASMLPGDFTTSGHFILIYGSNLLGFKVYDPNSIERSERLWSYDTLAPQIAQLWSLSLASGQIDSGGTAPADSGEAGDIYLADCEEFITLREEPDVGADAITTIPKGGEMTLVSFDGDFALVEYQGERGYVLASYIEPKAAGAGLAHAQSASGAAFIADCEEFVTLRAEPDVESRELGTIPRGGEMTLVAFDGAFALVDYAGQRGYVLSTYIVPKLDSASPGGGFGYADLQEGLERLAAEHPEELELSSIGQSAEGRELLLAVVGSEGAEYELLIQGCIHGRENMSAYLVLSQLEHLLKSGVPEDVRFHFIPMVNPDGAEISRTGVLGEAQREIYLSDLAAGYTEAGEAEYARAWKANAAGVDLNRNFDAGWAQLDSRAAPSCENYRGGAPEDQPESRALADYTRVILPDATLSYHTAGSLIYADYAGASEAVNAASRSLGTALGQAAGYPLEDSGDLDSGGYKDWAAALGIPSVTIELGYGDSPQRAGAYPTVRLRNESAPLVAAEWLRGN</sequence>